<evidence type="ECO:0000256" key="1">
    <source>
        <dbReference type="ARBA" id="ARBA00008601"/>
    </source>
</evidence>
<dbReference type="Pfam" id="PF00782">
    <property type="entry name" value="DSPc"/>
    <property type="match status" value="1"/>
</dbReference>
<reference evidence="7 8" key="1">
    <citation type="submission" date="2016-03" db="EMBL/GenBank/DDBJ databases">
        <title>Choanephora cucurbitarum.</title>
        <authorList>
            <person name="Min B."/>
            <person name="Park H."/>
            <person name="Park J.-H."/>
            <person name="Shin H.-D."/>
            <person name="Choi I.-G."/>
        </authorList>
    </citation>
    <scope>NUCLEOTIDE SEQUENCE [LARGE SCALE GENOMIC DNA]</scope>
    <source>
        <strain evidence="7 8">KUS-F28377</strain>
    </source>
</reference>
<sequence>MVQMKRNLKKLALNLPKTSIGKPLEKEEKPHNYHSGPVCILPNLYLGAYHNATNPAQLDQHQINCIINVASEVTMPSLPSSITYHHLKWTHCQRNLAQSEFPYAIHLIQQAHRQHQTVLIHCQQGIERSAALIMAFLIHASKTKGSLWTLDQTLTFVKTKAPGIHPNMELLYQLREYERSLSTQTRRRTRRSGSVSDCTETLAIQKKRQRSISCRGSIDLYYLADTKRKRVLAVTSTLVVLAAMYQKQQSEVVDLYLGRPFNVPIKKHVFPVS</sequence>
<comment type="caution">
    <text evidence="7">The sequence shown here is derived from an EMBL/GenBank/DDBJ whole genome shotgun (WGS) entry which is preliminary data.</text>
</comment>
<evidence type="ECO:0000256" key="3">
    <source>
        <dbReference type="ARBA" id="ARBA00022801"/>
    </source>
</evidence>
<dbReference type="Proteomes" id="UP000093000">
    <property type="component" value="Unassembled WGS sequence"/>
</dbReference>
<dbReference type="InterPro" id="IPR000340">
    <property type="entry name" value="Dual-sp_phosphatase_cat-dom"/>
</dbReference>
<dbReference type="InterPro" id="IPR016130">
    <property type="entry name" value="Tyr_Pase_AS"/>
</dbReference>
<dbReference type="InParanoid" id="A0A1C7MV07"/>
<evidence type="ECO:0000259" key="6">
    <source>
        <dbReference type="PROSITE" id="PS50056"/>
    </source>
</evidence>
<dbReference type="PROSITE" id="PS00383">
    <property type="entry name" value="TYR_PHOSPHATASE_1"/>
    <property type="match status" value="1"/>
</dbReference>
<name>A0A1C7MV07_9FUNG</name>
<dbReference type="SMART" id="SM00195">
    <property type="entry name" value="DSPc"/>
    <property type="match status" value="1"/>
</dbReference>
<dbReference type="InterPro" id="IPR020422">
    <property type="entry name" value="TYR_PHOSPHATASE_DUAL_dom"/>
</dbReference>
<dbReference type="GO" id="GO:0033550">
    <property type="term" value="F:MAP kinase tyrosine phosphatase activity"/>
    <property type="evidence" value="ECO:0007669"/>
    <property type="project" value="TreeGrafter"/>
</dbReference>
<proteinExistence type="inferred from homology"/>
<dbReference type="InterPro" id="IPR029021">
    <property type="entry name" value="Prot-tyrosine_phosphatase-like"/>
</dbReference>
<evidence type="ECO:0000313" key="7">
    <source>
        <dbReference type="EMBL" id="OBZ80701.1"/>
    </source>
</evidence>
<dbReference type="GO" id="GO:0008330">
    <property type="term" value="F:protein tyrosine/threonine phosphatase activity"/>
    <property type="evidence" value="ECO:0007669"/>
    <property type="project" value="TreeGrafter"/>
</dbReference>
<accession>A0A1C7MV07</accession>
<evidence type="ECO:0000259" key="5">
    <source>
        <dbReference type="PROSITE" id="PS50054"/>
    </source>
</evidence>
<dbReference type="GO" id="GO:0043409">
    <property type="term" value="P:negative regulation of MAPK cascade"/>
    <property type="evidence" value="ECO:0007669"/>
    <property type="project" value="TreeGrafter"/>
</dbReference>
<dbReference type="OrthoDB" id="2017893at2759"/>
<feature type="domain" description="Tyrosine specific protein phosphatases" evidence="6">
    <location>
        <begin position="99"/>
        <end position="172"/>
    </location>
</feature>
<gene>
    <name evidence="7" type="primary">Dusp7</name>
    <name evidence="7" type="ORF">A0J61_11250</name>
</gene>
<evidence type="ECO:0000313" key="8">
    <source>
        <dbReference type="Proteomes" id="UP000093000"/>
    </source>
</evidence>
<evidence type="ECO:0000256" key="2">
    <source>
        <dbReference type="ARBA" id="ARBA00013064"/>
    </source>
</evidence>
<dbReference type="EC" id="3.1.3.48" evidence="2"/>
<keyword evidence="3" id="KW-0378">Hydrolase</keyword>
<organism evidence="7 8">
    <name type="scientific">Choanephora cucurbitarum</name>
    <dbReference type="NCBI Taxonomy" id="101091"/>
    <lineage>
        <taxon>Eukaryota</taxon>
        <taxon>Fungi</taxon>
        <taxon>Fungi incertae sedis</taxon>
        <taxon>Mucoromycota</taxon>
        <taxon>Mucoromycotina</taxon>
        <taxon>Mucoromycetes</taxon>
        <taxon>Mucorales</taxon>
        <taxon>Mucorineae</taxon>
        <taxon>Choanephoraceae</taxon>
        <taxon>Choanephoroideae</taxon>
        <taxon>Choanephora</taxon>
    </lineage>
</organism>
<dbReference type="GO" id="GO:0005737">
    <property type="term" value="C:cytoplasm"/>
    <property type="evidence" value="ECO:0007669"/>
    <property type="project" value="TreeGrafter"/>
</dbReference>
<dbReference type="FunCoup" id="A0A1C7MV07">
    <property type="interactions" value="235"/>
</dbReference>
<dbReference type="CDD" id="cd14498">
    <property type="entry name" value="DSP"/>
    <property type="match status" value="1"/>
</dbReference>
<evidence type="ECO:0000256" key="4">
    <source>
        <dbReference type="ARBA" id="ARBA00022912"/>
    </source>
</evidence>
<dbReference type="PROSITE" id="PS50056">
    <property type="entry name" value="TYR_PHOSPHATASE_2"/>
    <property type="match status" value="1"/>
</dbReference>
<protein>
    <recommendedName>
        <fullName evidence="2">protein-tyrosine-phosphatase</fullName>
        <ecNumber evidence="2">3.1.3.48</ecNumber>
    </recommendedName>
</protein>
<dbReference type="AlphaFoldDB" id="A0A1C7MV07"/>
<dbReference type="EMBL" id="LUGH01001830">
    <property type="protein sequence ID" value="OBZ80701.1"/>
    <property type="molecule type" value="Genomic_DNA"/>
</dbReference>
<dbReference type="SUPFAM" id="SSF52799">
    <property type="entry name" value="(Phosphotyrosine protein) phosphatases II"/>
    <property type="match status" value="1"/>
</dbReference>
<keyword evidence="8" id="KW-1185">Reference proteome</keyword>
<comment type="similarity">
    <text evidence="1">Belongs to the protein-tyrosine phosphatase family. Non-receptor class dual specificity subfamily.</text>
</comment>
<keyword evidence="4" id="KW-0904">Protein phosphatase</keyword>
<dbReference type="Gene3D" id="3.90.190.10">
    <property type="entry name" value="Protein tyrosine phosphatase superfamily"/>
    <property type="match status" value="1"/>
</dbReference>
<dbReference type="PANTHER" id="PTHR10159">
    <property type="entry name" value="DUAL SPECIFICITY PROTEIN PHOSPHATASE"/>
    <property type="match status" value="1"/>
</dbReference>
<dbReference type="PROSITE" id="PS50054">
    <property type="entry name" value="TYR_PHOSPHATASE_DUAL"/>
    <property type="match status" value="1"/>
</dbReference>
<dbReference type="GO" id="GO:0017017">
    <property type="term" value="F:MAP kinase tyrosine/serine/threonine phosphatase activity"/>
    <property type="evidence" value="ECO:0007669"/>
    <property type="project" value="TreeGrafter"/>
</dbReference>
<dbReference type="STRING" id="101091.A0A1C7MV07"/>
<feature type="domain" description="Tyrosine-protein phosphatase" evidence="5">
    <location>
        <begin position="36"/>
        <end position="183"/>
    </location>
</feature>
<dbReference type="PANTHER" id="PTHR10159:SF519">
    <property type="entry name" value="DUAL SPECIFICITY PROTEIN PHOSPHATASE MPK3"/>
    <property type="match status" value="1"/>
</dbReference>
<dbReference type="InterPro" id="IPR000387">
    <property type="entry name" value="Tyr_Pase_dom"/>
</dbReference>